<evidence type="ECO:0000313" key="7">
    <source>
        <dbReference type="EMBL" id="RMI24993.1"/>
    </source>
</evidence>
<accession>A0A3A9K341</accession>
<dbReference type="Pfam" id="PF01553">
    <property type="entry name" value="Acyltransferase"/>
    <property type="match status" value="1"/>
</dbReference>
<dbReference type="OrthoDB" id="9808424at2"/>
<organism evidence="6 9">
    <name type="scientific">Teichococcus wenyumeiae</name>
    <dbReference type="NCBI Taxonomy" id="2478470"/>
    <lineage>
        <taxon>Bacteria</taxon>
        <taxon>Pseudomonadati</taxon>
        <taxon>Pseudomonadota</taxon>
        <taxon>Alphaproteobacteria</taxon>
        <taxon>Acetobacterales</taxon>
        <taxon>Roseomonadaceae</taxon>
        <taxon>Roseomonas</taxon>
    </lineage>
</organism>
<keyword evidence="3 6" id="KW-0012">Acyltransferase</keyword>
<name>A0A3A9K341_9PROT</name>
<evidence type="ECO:0000256" key="3">
    <source>
        <dbReference type="ARBA" id="ARBA00023315"/>
    </source>
</evidence>
<dbReference type="AlphaFoldDB" id="A0A3A9K341"/>
<evidence type="ECO:0000256" key="2">
    <source>
        <dbReference type="ARBA" id="ARBA00022679"/>
    </source>
</evidence>
<dbReference type="SUPFAM" id="SSF69593">
    <property type="entry name" value="Glycerol-3-phosphate (1)-acyltransferase"/>
    <property type="match status" value="1"/>
</dbReference>
<evidence type="ECO:0000313" key="6">
    <source>
        <dbReference type="EMBL" id="RKK05779.1"/>
    </source>
</evidence>
<dbReference type="CDD" id="cd07989">
    <property type="entry name" value="LPLAT_AGPAT-like"/>
    <property type="match status" value="1"/>
</dbReference>
<evidence type="ECO:0000313" key="8">
    <source>
        <dbReference type="Proteomes" id="UP000274097"/>
    </source>
</evidence>
<dbReference type="SMART" id="SM00563">
    <property type="entry name" value="PlsC"/>
    <property type="match status" value="1"/>
</dbReference>
<dbReference type="Proteomes" id="UP000278036">
    <property type="component" value="Unassembled WGS sequence"/>
</dbReference>
<dbReference type="Proteomes" id="UP000274097">
    <property type="component" value="Unassembled WGS sequence"/>
</dbReference>
<reference evidence="6 9" key="1">
    <citation type="submission" date="2018-09" db="EMBL/GenBank/DDBJ databases">
        <title>Roseomonas sp. nov., isolated from feces of Tibetan antelopes in the Qinghai-Tibet plateau, China.</title>
        <authorList>
            <person name="Tian Z."/>
        </authorList>
    </citation>
    <scope>NUCLEOTIDE SEQUENCE [LARGE SCALE GENOMIC DNA]</scope>
    <source>
        <strain evidence="7 8">Z23</strain>
        <strain evidence="6 9">Z24</strain>
    </source>
</reference>
<evidence type="ECO:0000256" key="4">
    <source>
        <dbReference type="SAM" id="Phobius"/>
    </source>
</evidence>
<protein>
    <submittedName>
        <fullName evidence="6">1-acyl-sn-glycerol-3-phosphate acyltransferase</fullName>
    </submittedName>
</protein>
<evidence type="ECO:0000259" key="5">
    <source>
        <dbReference type="SMART" id="SM00563"/>
    </source>
</evidence>
<sequence length="299" mass="32760">MRETRLQRRNNASINLMKSPAPEVCGPVPGPPRPEGGLAAARRRLRALRHFMLFYLLLFCFAAMCLIWSLPAALLARLLPPSVGQPLGQRAIGRGFRMFLAMLRATGLLRCDLSALDALRDEPGIVIAPNHPSLLDAVLVASRLPRVVCIAKASIWDNLLLGGGMRLAGYVRNDAPLPMIRHATQAVLEGRQVLIFPEGTRSPPRGPDGEHLGPFSRSFALIAQQAGAPVQTVLIECESSYLRKGVSLWRQPALPLRYRVRLGRRFEPEGDARSLSTQVERHLRGSLASPARLLGRCAG</sequence>
<keyword evidence="4" id="KW-0812">Transmembrane</keyword>
<dbReference type="GO" id="GO:0003841">
    <property type="term" value="F:1-acylglycerol-3-phosphate O-acyltransferase activity"/>
    <property type="evidence" value="ECO:0007669"/>
    <property type="project" value="TreeGrafter"/>
</dbReference>
<dbReference type="EMBL" id="RFLX01000006">
    <property type="protein sequence ID" value="RMI24993.1"/>
    <property type="molecule type" value="Genomic_DNA"/>
</dbReference>
<keyword evidence="2 6" id="KW-0808">Transferase</keyword>
<dbReference type="InParanoid" id="A0A3A9K341"/>
<dbReference type="GO" id="GO:0006654">
    <property type="term" value="P:phosphatidic acid biosynthetic process"/>
    <property type="evidence" value="ECO:0007669"/>
    <property type="project" value="TreeGrafter"/>
</dbReference>
<feature type="domain" description="Phospholipid/glycerol acyltransferase" evidence="5">
    <location>
        <begin position="125"/>
        <end position="238"/>
    </location>
</feature>
<keyword evidence="4" id="KW-1133">Transmembrane helix</keyword>
<evidence type="ECO:0000313" key="9">
    <source>
        <dbReference type="Proteomes" id="UP000278036"/>
    </source>
</evidence>
<dbReference type="InterPro" id="IPR002123">
    <property type="entry name" value="Plipid/glycerol_acylTrfase"/>
</dbReference>
<keyword evidence="4" id="KW-0472">Membrane</keyword>
<dbReference type="RefSeq" id="WP_120636798.1">
    <property type="nucleotide sequence ID" value="NZ_RAQU01000010.1"/>
</dbReference>
<keyword evidence="8" id="KW-1185">Reference proteome</keyword>
<evidence type="ECO:0000256" key="1">
    <source>
        <dbReference type="ARBA" id="ARBA00005189"/>
    </source>
</evidence>
<dbReference type="EMBL" id="RAQU01000010">
    <property type="protein sequence ID" value="RKK05779.1"/>
    <property type="molecule type" value="Genomic_DNA"/>
</dbReference>
<gene>
    <name evidence="6" type="ORF">D6Z83_02735</name>
    <name evidence="7" type="ORF">EBE87_10235</name>
</gene>
<feature type="transmembrane region" description="Helical" evidence="4">
    <location>
        <begin position="52"/>
        <end position="76"/>
    </location>
</feature>
<proteinExistence type="predicted"/>
<dbReference type="PANTHER" id="PTHR10434:SF66">
    <property type="entry name" value="PHOSPHOLIPID_GLYCEROL ACYLTRANSFERASE DOMAIN-CONTAINING PROTEIN"/>
    <property type="match status" value="1"/>
</dbReference>
<comment type="caution">
    <text evidence="6">The sequence shown here is derived from an EMBL/GenBank/DDBJ whole genome shotgun (WGS) entry which is preliminary data.</text>
</comment>
<dbReference type="PANTHER" id="PTHR10434">
    <property type="entry name" value="1-ACYL-SN-GLYCEROL-3-PHOSPHATE ACYLTRANSFERASE"/>
    <property type="match status" value="1"/>
</dbReference>
<comment type="pathway">
    <text evidence="1">Lipid metabolism.</text>
</comment>